<dbReference type="InterPro" id="IPR041657">
    <property type="entry name" value="HTH_17"/>
</dbReference>
<dbReference type="Pfam" id="PF12728">
    <property type="entry name" value="HTH_17"/>
    <property type="match status" value="1"/>
</dbReference>
<dbReference type="Proteomes" id="UP000487649">
    <property type="component" value="Unassembled WGS sequence"/>
</dbReference>
<dbReference type="RefSeq" id="WP_155222797.1">
    <property type="nucleotide sequence ID" value="NZ_JBKXON010000096.1"/>
</dbReference>
<protein>
    <submittedName>
        <fullName evidence="2">Helix-turn-helix domain-containing protein</fullName>
    </submittedName>
</protein>
<sequence length="87" mass="9801">MMGAQKENPIPIPQRFAVTLEEAGYLMGVSAQTISKYIKAGLIRPLRPNNNSIRVRVQDVEELSERMVGHVFDANEMMLKPIEVYGI</sequence>
<dbReference type="EMBL" id="WMQE01000001">
    <property type="protein sequence ID" value="MTK19978.1"/>
    <property type="molecule type" value="Genomic_DNA"/>
</dbReference>
<dbReference type="AlphaFoldDB" id="A0A9X5AM43"/>
<evidence type="ECO:0000313" key="3">
    <source>
        <dbReference type="Proteomes" id="UP000487649"/>
    </source>
</evidence>
<accession>A0A9X5AM43</accession>
<gene>
    <name evidence="2" type="ORF">GMA92_00815</name>
</gene>
<dbReference type="SUPFAM" id="SSF46955">
    <property type="entry name" value="Putative DNA-binding domain"/>
    <property type="match status" value="1"/>
</dbReference>
<dbReference type="InterPro" id="IPR009061">
    <property type="entry name" value="DNA-bd_dom_put_sf"/>
</dbReference>
<feature type="domain" description="Helix-turn-helix" evidence="1">
    <location>
        <begin position="19"/>
        <end position="63"/>
    </location>
</feature>
<proteinExistence type="predicted"/>
<evidence type="ECO:0000259" key="1">
    <source>
        <dbReference type="Pfam" id="PF12728"/>
    </source>
</evidence>
<organism evidence="2 3">
    <name type="scientific">Turicibacter sanguinis</name>
    <dbReference type="NCBI Taxonomy" id="154288"/>
    <lineage>
        <taxon>Bacteria</taxon>
        <taxon>Bacillati</taxon>
        <taxon>Bacillota</taxon>
        <taxon>Erysipelotrichia</taxon>
        <taxon>Erysipelotrichales</taxon>
        <taxon>Turicibacteraceae</taxon>
        <taxon>Turicibacter</taxon>
    </lineage>
</organism>
<evidence type="ECO:0000313" key="2">
    <source>
        <dbReference type="EMBL" id="MTK19978.1"/>
    </source>
</evidence>
<comment type="caution">
    <text evidence="2">The sequence shown here is derived from an EMBL/GenBank/DDBJ whole genome shotgun (WGS) entry which is preliminary data.</text>
</comment>
<name>A0A9X5AM43_9FIRM</name>
<reference evidence="2 3" key="1">
    <citation type="journal article" date="2019" name="Nat. Med.">
        <title>A library of human gut bacterial isolates paired with longitudinal multiomics data enables mechanistic microbiome research.</title>
        <authorList>
            <person name="Poyet M."/>
            <person name="Groussin M."/>
            <person name="Gibbons S.M."/>
            <person name="Avila-Pacheco J."/>
            <person name="Jiang X."/>
            <person name="Kearney S.M."/>
            <person name="Perrotta A.R."/>
            <person name="Berdy B."/>
            <person name="Zhao S."/>
            <person name="Lieberman T.D."/>
            <person name="Swanson P.K."/>
            <person name="Smith M."/>
            <person name="Roesemann S."/>
            <person name="Alexander J.E."/>
            <person name="Rich S.A."/>
            <person name="Livny J."/>
            <person name="Vlamakis H."/>
            <person name="Clish C."/>
            <person name="Bullock K."/>
            <person name="Deik A."/>
            <person name="Scott J."/>
            <person name="Pierce K.A."/>
            <person name="Xavier R.J."/>
            <person name="Alm E.J."/>
        </authorList>
    </citation>
    <scope>NUCLEOTIDE SEQUENCE [LARGE SCALE GENOMIC DNA]</scope>
    <source>
        <strain evidence="2 3">BIOML-A198</strain>
    </source>
</reference>